<dbReference type="Pfam" id="PF12224">
    <property type="entry name" value="Amidoligase_2"/>
    <property type="match status" value="1"/>
</dbReference>
<reference evidence="1" key="1">
    <citation type="submission" date="2022-07" db="EMBL/GenBank/DDBJ databases">
        <title>Genome Sequence of Xylaria arbuscula.</title>
        <authorList>
            <person name="Buettner E."/>
        </authorList>
    </citation>
    <scope>NUCLEOTIDE SEQUENCE</scope>
    <source>
        <strain evidence="1">VT107</strain>
    </source>
</reference>
<evidence type="ECO:0000313" key="1">
    <source>
        <dbReference type="EMBL" id="KAJ3573486.1"/>
    </source>
</evidence>
<name>A0A9W8TNV8_9PEZI</name>
<dbReference type="PANTHER" id="PTHR36847:SF1">
    <property type="entry name" value="AMIDOLIGASE ENZYME"/>
    <property type="match status" value="1"/>
</dbReference>
<evidence type="ECO:0000313" key="2">
    <source>
        <dbReference type="Proteomes" id="UP001148614"/>
    </source>
</evidence>
<dbReference type="VEuPathDB" id="FungiDB:F4678DRAFT_454677"/>
<keyword evidence="2" id="KW-1185">Reference proteome</keyword>
<comment type="caution">
    <text evidence="1">The sequence shown here is derived from an EMBL/GenBank/DDBJ whole genome shotgun (WGS) entry which is preliminary data.</text>
</comment>
<dbReference type="PANTHER" id="PTHR36847">
    <property type="entry name" value="AMIDOLIGASE ENZYME"/>
    <property type="match status" value="1"/>
</dbReference>
<proteinExistence type="predicted"/>
<dbReference type="InterPro" id="IPR022025">
    <property type="entry name" value="Amidoligase_2"/>
</dbReference>
<accession>A0A9W8TNV8</accession>
<protein>
    <submittedName>
        <fullName evidence="1">Uncharacterized protein</fullName>
    </submittedName>
</protein>
<dbReference type="EMBL" id="JANPWZ010000678">
    <property type="protein sequence ID" value="KAJ3573486.1"/>
    <property type="molecule type" value="Genomic_DNA"/>
</dbReference>
<sequence length="539" mass="61119">MSTNTLPTPGRPTFGVEVEFLCAALFDQADPDAGVEDLPPPLRIPRSQRHRHVDYVHERVKKVLDDLFETPKPPQTSFMSNSNNEIGAMTSFSDLIKYGPLPKRDLLREYRQWSVVDDTSVGPIDENLYEMVSVEINSPAQFSSPHGFKAISLAISTITSKFRCVVNIRCGLHVHVGCVEELLSLEQLRRLASLAYATEPLLYSLHDPIRRENYHCRPLQYDCVPIQDDAPVSDSFRGTFGLGDEVSSMDHDKHVPDQFLRHIPDQFLCHRYTGRDRRHGEEPLSAREQHHDEDLIAAFTETRSSGHFEPFTNESKHTRDFPDIPSTLDPEILAETAAQLATPEAPLMAPARERRMPRLRFQQDTAGKTAALRRILNRNGLVTANLKKREPPASIFDMVRSIYAQPATCHISSLLRYKYRPSMTITGHGCYNTRHGPERRTIEFRQGSGSLDAAWVATWAKICVGIFQFALNSPPVQFLDVLTKCDNAMKEGTASYDILDLLDDIGLFAEAEIAEKRLMENRYLWDLLFDEPQDELLFG</sequence>
<dbReference type="AlphaFoldDB" id="A0A9W8TNV8"/>
<dbReference type="Proteomes" id="UP001148614">
    <property type="component" value="Unassembled WGS sequence"/>
</dbReference>
<gene>
    <name evidence="1" type="ORF">NPX13_g4677</name>
</gene>
<organism evidence="1 2">
    <name type="scientific">Xylaria arbuscula</name>
    <dbReference type="NCBI Taxonomy" id="114810"/>
    <lineage>
        <taxon>Eukaryota</taxon>
        <taxon>Fungi</taxon>
        <taxon>Dikarya</taxon>
        <taxon>Ascomycota</taxon>
        <taxon>Pezizomycotina</taxon>
        <taxon>Sordariomycetes</taxon>
        <taxon>Xylariomycetidae</taxon>
        <taxon>Xylariales</taxon>
        <taxon>Xylariaceae</taxon>
        <taxon>Xylaria</taxon>
    </lineage>
</organism>